<comment type="caution">
    <text evidence="1">The sequence shown here is derived from an EMBL/GenBank/DDBJ whole genome shotgun (WGS) entry which is preliminary data.</text>
</comment>
<dbReference type="Proteomes" id="UP000734854">
    <property type="component" value="Unassembled WGS sequence"/>
</dbReference>
<dbReference type="EMBL" id="JACMSC010000006">
    <property type="protein sequence ID" value="KAG6518573.1"/>
    <property type="molecule type" value="Genomic_DNA"/>
</dbReference>
<accession>A0A8J5H4L7</accession>
<organism evidence="1 2">
    <name type="scientific">Zingiber officinale</name>
    <name type="common">Ginger</name>
    <name type="synonym">Amomum zingiber</name>
    <dbReference type="NCBI Taxonomy" id="94328"/>
    <lineage>
        <taxon>Eukaryota</taxon>
        <taxon>Viridiplantae</taxon>
        <taxon>Streptophyta</taxon>
        <taxon>Embryophyta</taxon>
        <taxon>Tracheophyta</taxon>
        <taxon>Spermatophyta</taxon>
        <taxon>Magnoliopsida</taxon>
        <taxon>Liliopsida</taxon>
        <taxon>Zingiberales</taxon>
        <taxon>Zingiberaceae</taxon>
        <taxon>Zingiber</taxon>
    </lineage>
</organism>
<dbReference type="GO" id="GO:0005634">
    <property type="term" value="C:nucleus"/>
    <property type="evidence" value="ECO:0007669"/>
    <property type="project" value="InterPro"/>
</dbReference>
<dbReference type="InterPro" id="IPR050358">
    <property type="entry name" value="RSE1/DDB1/CFT1"/>
</dbReference>
<protein>
    <submittedName>
        <fullName evidence="1">Uncharacterized protein</fullName>
    </submittedName>
</protein>
<dbReference type="InterPro" id="IPR015943">
    <property type="entry name" value="WD40/YVTN_repeat-like_dom_sf"/>
</dbReference>
<sequence length="177" mass="19558">MGGATSMESGNGELNTTTKENETLLAIITAYVQGEDIFEVYLKELKGVVSAIASLQGHLLVSSGPKTSLHKWTGTELNVIAFYDAPLYGWKGQKLLSRVEFHAGAHVTKFLKLTLDVSIGCIAPLDEPFCRLQTLQKKTSRRSPYMWPESKIISVVPFKWKGTSSYPDNMVDCELLS</sequence>
<dbReference type="AlphaFoldDB" id="A0A8J5H4L7"/>
<proteinExistence type="predicted"/>
<dbReference type="Gene3D" id="2.130.10.10">
    <property type="entry name" value="YVTN repeat-like/Quinoprotein amine dehydrogenase"/>
    <property type="match status" value="1"/>
</dbReference>
<dbReference type="PANTHER" id="PTHR10644">
    <property type="entry name" value="DNA REPAIR/RNA PROCESSING CPSF FAMILY"/>
    <property type="match status" value="1"/>
</dbReference>
<keyword evidence="2" id="KW-1185">Reference proteome</keyword>
<gene>
    <name evidence="1" type="ORF">ZIOFF_022053</name>
</gene>
<evidence type="ECO:0000313" key="2">
    <source>
        <dbReference type="Proteomes" id="UP000734854"/>
    </source>
</evidence>
<evidence type="ECO:0000313" key="1">
    <source>
        <dbReference type="EMBL" id="KAG6518573.1"/>
    </source>
</evidence>
<name>A0A8J5H4L7_ZINOF</name>
<reference evidence="1 2" key="1">
    <citation type="submission" date="2020-08" db="EMBL/GenBank/DDBJ databases">
        <title>Plant Genome Project.</title>
        <authorList>
            <person name="Zhang R.-G."/>
        </authorList>
    </citation>
    <scope>NUCLEOTIDE SEQUENCE [LARGE SCALE GENOMIC DNA]</scope>
    <source>
        <tissue evidence="1">Rhizome</tissue>
    </source>
</reference>
<dbReference type="GO" id="GO:0003676">
    <property type="term" value="F:nucleic acid binding"/>
    <property type="evidence" value="ECO:0007669"/>
    <property type="project" value="InterPro"/>
</dbReference>